<reference evidence="1 2" key="1">
    <citation type="submission" date="2020-05" db="EMBL/GenBank/DDBJ databases">
        <title>Description of Pedobacter foliorum sp. nov.</title>
        <authorList>
            <person name="Qi S."/>
            <person name="Carlier A."/>
            <person name="Cnockaert M."/>
            <person name="Vandamme P."/>
        </authorList>
    </citation>
    <scope>NUCLEOTIDE SEQUENCE [LARGE SCALE GENOMIC DNA]</scope>
    <source>
        <strain evidence="1 2">LMG 31300</strain>
    </source>
</reference>
<name>A0ABX2DET7_9SPHI</name>
<keyword evidence="2" id="KW-1185">Reference proteome</keyword>
<dbReference type="SUPFAM" id="SSF49373">
    <property type="entry name" value="Invasin/intimin cell-adhesion fragments"/>
    <property type="match status" value="1"/>
</dbReference>
<sequence>MALNNIITKTKRLSDEQPVEKVYLHFDKPYYAVADTMWFKAYATIEQNLPSPLSKIVYVEVWNAQDSLMQTVKLPIKNGVAYGNIPLNMQNYKQGNYYVRAYTLWMLNFSNDYFFTKTIPLGEAIDKKLITNISYTNEQSDKNLKTTAKIQFKDIGKKPYANKTVSWKVISNYDVVLKGKGTTDQNGILTVTVNSKAEEIISKGTLITDINIAEKEVASAIFNLKQTVNNVDFQFFPEGGQLISGIPNQMGFKAVRTSGLGMDANGVIIDDQNNQVTTFTSSYAGMGSFYLTPESGKNYKAKVTFKDGSIKTFDLPKAIPSGITLQIVNSNTEFINLKILANTAFYEANTDKSFFVVGQNANVIYYAAKANLKNQVIITKIPKKNFPSGVVQITLFNANDEPLSERLTFVLHPDAMKLTVKTDLPIYKPRQKVKMTLDAKSAGLPIAGDFSVSVIDEQKVPVDENSETTILSSLLLTSDLKGYIEKPNYYFTKTDDKKLGDLDKLMLTQGYRRFSYKEILAGRYPAVTYLPEQGINITGTLRDRTGMPIRKGAMRLMVTGKPISSETVTSNMGLFNFQNLTFPDSSQVVISAKYNANAANLMIMLDGVPTAGAAKNINVADEVTNIDTVLSSYLSNSQKQYRYLRTLKTVEIKGTAVKKPSHADHGSLSGLSAQPDHLITGDRFLAGCGQFLNCLKTMATGMTFDVDKFYVSRDYNQGSRIPVQIFINGNAVDAVDVNSINPAEVESVEIFLKDDLGTVDRVYGTKGVLVINTKKAPVGKKISKQELMDMLPKTNIITFNPMGYSKEREFYSPKYLPSVTYQINDLRTTIYWNPKLITDEKGNVSFEFFNADGKGSYRAVVEGIDKNGNVARTVYHYTVK</sequence>
<dbReference type="EMBL" id="JABMKV010000003">
    <property type="protein sequence ID" value="NQX32608.1"/>
    <property type="molecule type" value="Genomic_DNA"/>
</dbReference>
<dbReference type="Gene3D" id="2.60.40.1930">
    <property type="match status" value="1"/>
</dbReference>
<comment type="caution">
    <text evidence="1">The sequence shown here is derived from an EMBL/GenBank/DDBJ whole genome shotgun (WGS) entry which is preliminary data.</text>
</comment>
<dbReference type="Gene3D" id="2.60.40.10">
    <property type="entry name" value="Immunoglobulins"/>
    <property type="match status" value="1"/>
</dbReference>
<organism evidence="1 2">
    <name type="scientific">Pedobacter boryungensis</name>
    <dbReference type="NCBI Taxonomy" id="869962"/>
    <lineage>
        <taxon>Bacteria</taxon>
        <taxon>Pseudomonadati</taxon>
        <taxon>Bacteroidota</taxon>
        <taxon>Sphingobacteriia</taxon>
        <taxon>Sphingobacteriales</taxon>
        <taxon>Sphingobacteriaceae</taxon>
        <taxon>Pedobacter</taxon>
    </lineage>
</organism>
<gene>
    <name evidence="1" type="ORF">HQN85_12770</name>
</gene>
<accession>A0ABX2DET7</accession>
<evidence type="ECO:0000313" key="1">
    <source>
        <dbReference type="EMBL" id="NQX32608.1"/>
    </source>
</evidence>
<dbReference type="InterPro" id="IPR013783">
    <property type="entry name" value="Ig-like_fold"/>
</dbReference>
<proteinExistence type="predicted"/>
<dbReference type="InterPro" id="IPR008964">
    <property type="entry name" value="Invasin/intimin_cell_adhesion"/>
</dbReference>
<evidence type="ECO:0000313" key="2">
    <source>
        <dbReference type="Proteomes" id="UP000762110"/>
    </source>
</evidence>
<dbReference type="Proteomes" id="UP000762110">
    <property type="component" value="Unassembled WGS sequence"/>
</dbReference>
<protein>
    <submittedName>
        <fullName evidence="1">Carboxypeptidase regulatory-like domain-containing protein</fullName>
    </submittedName>
</protein>